<evidence type="ECO:0000313" key="7">
    <source>
        <dbReference type="Proteomes" id="UP000010473"/>
    </source>
</evidence>
<name>K9XXD0_STAC7</name>
<dbReference type="Gene3D" id="1.10.1670.40">
    <property type="match status" value="1"/>
</dbReference>
<evidence type="ECO:0000256" key="1">
    <source>
        <dbReference type="ARBA" id="ARBA00000086"/>
    </source>
</evidence>
<accession>K9XXD0</accession>
<gene>
    <name evidence="6" type="ordered locus">Sta7437_3249</name>
</gene>
<dbReference type="AlphaFoldDB" id="K9XXD0"/>
<dbReference type="GO" id="GO:0032131">
    <property type="term" value="F:alkylated DNA binding"/>
    <property type="evidence" value="ECO:0007669"/>
    <property type="project" value="TreeGrafter"/>
</dbReference>
<dbReference type="InterPro" id="IPR011257">
    <property type="entry name" value="DNA_glycosylase"/>
</dbReference>
<dbReference type="InterPro" id="IPR003265">
    <property type="entry name" value="HhH-GPD_domain"/>
</dbReference>
<dbReference type="Pfam" id="PF00730">
    <property type="entry name" value="HhH-GPD"/>
    <property type="match status" value="1"/>
</dbReference>
<keyword evidence="7" id="KW-1185">Reference proteome</keyword>
<dbReference type="GO" id="GO:0006307">
    <property type="term" value="P:DNA alkylation repair"/>
    <property type="evidence" value="ECO:0007669"/>
    <property type="project" value="TreeGrafter"/>
</dbReference>
<protein>
    <recommendedName>
        <fullName evidence="2">DNA-3-methyladenine glycosylase II</fullName>
        <ecNumber evidence="2">3.2.2.21</ecNumber>
    </recommendedName>
</protein>
<evidence type="ECO:0000256" key="4">
    <source>
        <dbReference type="ARBA" id="ARBA00023204"/>
    </source>
</evidence>
<evidence type="ECO:0000256" key="2">
    <source>
        <dbReference type="ARBA" id="ARBA00012000"/>
    </source>
</evidence>
<organism evidence="6 7">
    <name type="scientific">Stanieria cyanosphaera (strain ATCC 29371 / PCC 7437)</name>
    <dbReference type="NCBI Taxonomy" id="111780"/>
    <lineage>
        <taxon>Bacteria</taxon>
        <taxon>Bacillati</taxon>
        <taxon>Cyanobacteriota</taxon>
        <taxon>Cyanophyceae</taxon>
        <taxon>Pleurocapsales</taxon>
        <taxon>Dermocarpellaceae</taxon>
        <taxon>Stanieria</taxon>
    </lineage>
</organism>
<feature type="domain" description="HhH-GPD" evidence="5">
    <location>
        <begin position="55"/>
        <end position="207"/>
    </location>
</feature>
<dbReference type="GO" id="GO:0032993">
    <property type="term" value="C:protein-DNA complex"/>
    <property type="evidence" value="ECO:0007669"/>
    <property type="project" value="TreeGrafter"/>
</dbReference>
<keyword evidence="3" id="KW-0227">DNA damage</keyword>
<keyword evidence="4" id="KW-0234">DNA repair</keyword>
<evidence type="ECO:0000256" key="3">
    <source>
        <dbReference type="ARBA" id="ARBA00022763"/>
    </source>
</evidence>
<dbReference type="SMART" id="SM00478">
    <property type="entry name" value="ENDO3c"/>
    <property type="match status" value="1"/>
</dbReference>
<dbReference type="PANTHER" id="PTHR43003">
    <property type="entry name" value="DNA-3-METHYLADENINE GLYCOSYLASE"/>
    <property type="match status" value="1"/>
</dbReference>
<dbReference type="Proteomes" id="UP000010473">
    <property type="component" value="Chromosome"/>
</dbReference>
<dbReference type="EMBL" id="CP003653">
    <property type="protein sequence ID" value="AFZ36756.1"/>
    <property type="molecule type" value="Genomic_DNA"/>
</dbReference>
<dbReference type="RefSeq" id="WP_015194418.1">
    <property type="nucleotide sequence ID" value="NC_019748.1"/>
</dbReference>
<dbReference type="Gene3D" id="1.10.340.30">
    <property type="entry name" value="Hypothetical protein, domain 2"/>
    <property type="match status" value="1"/>
</dbReference>
<reference evidence="7" key="1">
    <citation type="journal article" date="2013" name="Proc. Natl. Acad. Sci. U.S.A.">
        <title>Improving the coverage of the cyanobacterial phylum using diversity-driven genome sequencing.</title>
        <authorList>
            <person name="Shih P.M."/>
            <person name="Wu D."/>
            <person name="Latifi A."/>
            <person name="Axen S.D."/>
            <person name="Fewer D.P."/>
            <person name="Talla E."/>
            <person name="Calteau A."/>
            <person name="Cai F."/>
            <person name="Tandeau de Marsac N."/>
            <person name="Rippka R."/>
            <person name="Herdman M."/>
            <person name="Sivonen K."/>
            <person name="Coursin T."/>
            <person name="Laurent T."/>
            <person name="Goodwin L."/>
            <person name="Nolan M."/>
            <person name="Davenport K.W."/>
            <person name="Han C.S."/>
            <person name="Rubin E.M."/>
            <person name="Eisen J.A."/>
            <person name="Woyke T."/>
            <person name="Gugger M."/>
            <person name="Kerfeld C.A."/>
        </authorList>
    </citation>
    <scope>NUCLEOTIDE SEQUENCE [LARGE SCALE GENOMIC DNA]</scope>
    <source>
        <strain evidence="7">ATCC 29371 / PCC 7437</strain>
    </source>
</reference>
<dbReference type="GO" id="GO:0043916">
    <property type="term" value="F:DNA-7-methylguanine glycosylase activity"/>
    <property type="evidence" value="ECO:0007669"/>
    <property type="project" value="TreeGrafter"/>
</dbReference>
<evidence type="ECO:0000259" key="5">
    <source>
        <dbReference type="SMART" id="SM00478"/>
    </source>
</evidence>
<dbReference type="STRING" id="111780.Sta7437_3249"/>
<sequence length="224" mass="25588">MQLVKIASLNSNNFNSALKYLAQSDLDLAQILETLGNPPRWQREPGFPTLLQIILEQQVSLAAAKAVYQRLCNLVQPLTPENFLSLDEIQLKTIGFSRQKISYGRALSEAIINQQINLDWLADQEETIIRTQLKQIKGIGDWTIDNYLLMALQHWDVFPKGDLAVAIAVQKIKNLPTRPTPIQLELIAEAWRPWRAIATQILWHYYLNSKSTKLLHLSPRPSLQ</sequence>
<dbReference type="EC" id="3.2.2.21" evidence="2"/>
<dbReference type="eggNOG" id="COG0122">
    <property type="taxonomic scope" value="Bacteria"/>
</dbReference>
<dbReference type="GO" id="GO:0006285">
    <property type="term" value="P:base-excision repair, AP site formation"/>
    <property type="evidence" value="ECO:0007669"/>
    <property type="project" value="TreeGrafter"/>
</dbReference>
<dbReference type="PANTHER" id="PTHR43003:SF5">
    <property type="entry name" value="DNA-3-METHYLADENINE GLYCOSYLASE"/>
    <property type="match status" value="1"/>
</dbReference>
<dbReference type="CDD" id="cd00056">
    <property type="entry name" value="ENDO3c"/>
    <property type="match status" value="1"/>
</dbReference>
<dbReference type="GO" id="GO:0005737">
    <property type="term" value="C:cytoplasm"/>
    <property type="evidence" value="ECO:0007669"/>
    <property type="project" value="TreeGrafter"/>
</dbReference>
<dbReference type="HOGENOM" id="CLU_000445_72_5_3"/>
<dbReference type="GO" id="GO:0008725">
    <property type="term" value="F:DNA-3-methyladenine glycosylase activity"/>
    <property type="evidence" value="ECO:0007669"/>
    <property type="project" value="TreeGrafter"/>
</dbReference>
<dbReference type="InterPro" id="IPR051912">
    <property type="entry name" value="Alkylbase_DNA_Glycosylase/TA"/>
</dbReference>
<dbReference type="PATRIC" id="fig|111780.3.peg.3370"/>
<proteinExistence type="predicted"/>
<evidence type="ECO:0000313" key="6">
    <source>
        <dbReference type="EMBL" id="AFZ36756.1"/>
    </source>
</evidence>
<comment type="catalytic activity">
    <reaction evidence="1">
        <text>Hydrolysis of alkylated DNA, releasing 3-methyladenine, 3-methylguanine, 7-methylguanine and 7-methyladenine.</text>
        <dbReference type="EC" id="3.2.2.21"/>
    </reaction>
</comment>
<dbReference type="KEGG" id="scs:Sta7437_3249"/>
<dbReference type="SUPFAM" id="SSF48150">
    <property type="entry name" value="DNA-glycosylase"/>
    <property type="match status" value="1"/>
</dbReference>